<dbReference type="PANTHER" id="PTHR21310:SF15">
    <property type="entry name" value="AMINOGLYCOSIDE PHOSPHOTRANSFERASE DOMAIN-CONTAINING PROTEIN"/>
    <property type="match status" value="1"/>
</dbReference>
<reference evidence="4" key="2">
    <citation type="submission" date="2013-07" db="EMBL/GenBank/DDBJ databases">
        <authorList>
            <consortium name="The Broad Institute Genome Sequencing Platform"/>
            <person name="Cuomo C."/>
            <person name="Litvintseva A."/>
            <person name="Chen Y."/>
            <person name="Heitman J."/>
            <person name="Sun S."/>
            <person name="Springer D."/>
            <person name="Dromer F."/>
            <person name="Young S.K."/>
            <person name="Zeng Q."/>
            <person name="Gargeya S."/>
            <person name="Fitzgerald M."/>
            <person name="Abouelleil A."/>
            <person name="Alvarado L."/>
            <person name="Berlin A.M."/>
            <person name="Chapman S.B."/>
            <person name="Dewar J."/>
            <person name="Goldberg J."/>
            <person name="Griggs A."/>
            <person name="Gujja S."/>
            <person name="Hansen M."/>
            <person name="Howarth C."/>
            <person name="Imamovic A."/>
            <person name="Larimer J."/>
            <person name="McCowan C."/>
            <person name="Murphy C."/>
            <person name="Pearson M."/>
            <person name="Priest M."/>
            <person name="Roberts A."/>
            <person name="Saif S."/>
            <person name="Shea T."/>
            <person name="Sykes S."/>
            <person name="Wortman J."/>
            <person name="Nusbaum C."/>
            <person name="Birren B."/>
        </authorList>
    </citation>
    <scope>NUCLEOTIDE SEQUENCE</scope>
    <source>
        <strain evidence="4">CBS 10737</strain>
    </source>
</reference>
<dbReference type="InterPro" id="IPR011009">
    <property type="entry name" value="Kinase-like_dom_sf"/>
</dbReference>
<accession>A0A1B9HT23</accession>
<sequence length="547" mass="63683">MPELFEYPCHEPGCLSPALGWTDKCELCYAVWCSNHNTKENHPCIALYDLDDLQEYHDRSVDIKLTARKNKITRVIQQVATNKEILLSDLKSLRPDHQPSLTIPDYESLEESDWFGGFNVHFLVIFEDGVKWVLRVRQSDQAPIPNEVINDILLSEVSTLNYLSKHNIPVPKAWLPRYLRENEEDIHRPPFPFAYFFCEFLTGKPVHAHELTSLPEKKMIDFANEFCKLQIAISNIPLPFKKIGSLLPERTKSGELRLGPIFNRGTFMKVSSPYFFGPFKTNKERYLAHIDATLEYITKGALLKSRIIQDYLWHLELRELVEASSILDQPPEAVFFKHADERGDHLLMNDKGHIVGVLDWEWSYITTKEEAFAAPFNFGKDTVFRREGDNSIRPLEQHLIRAYENLGRPDLGDCVKNGKLYSRLSMIGYYSGIWDKKGFREVFGKDTPADLQPPDKEYDRVVYFMKRYQSKIGLQKLLKQENWTLEKAEEQAKRAKVEDGKEEENEARLREEDRLKREKKEEQYRLLMEEVDRISGVNSDSVSDVDL</sequence>
<keyword evidence="5" id="KW-1185">Reference proteome</keyword>
<dbReference type="EMBL" id="CP144521">
    <property type="protein sequence ID" value="WWC68362.1"/>
    <property type="molecule type" value="Genomic_DNA"/>
</dbReference>
<evidence type="ECO:0000313" key="3">
    <source>
        <dbReference type="EMBL" id="OCF46423.1"/>
    </source>
</evidence>
<reference evidence="4" key="4">
    <citation type="submission" date="2024-02" db="EMBL/GenBank/DDBJ databases">
        <title>Comparative genomics of Cryptococcus and Kwoniella reveals pathogenesis evolution and contrasting modes of karyotype evolution via chromosome fusion or intercentromeric recombination.</title>
        <authorList>
            <person name="Coelho M.A."/>
            <person name="David-Palma M."/>
            <person name="Shea T."/>
            <person name="Bowers K."/>
            <person name="McGinley-Smith S."/>
            <person name="Mohammad A.W."/>
            <person name="Gnirke A."/>
            <person name="Yurkov A.M."/>
            <person name="Nowrousian M."/>
            <person name="Sun S."/>
            <person name="Cuomo C.A."/>
            <person name="Heitman J."/>
        </authorList>
    </citation>
    <scope>NUCLEOTIDE SEQUENCE</scope>
    <source>
        <strain evidence="4">CBS 10737</strain>
    </source>
</reference>
<dbReference type="STRING" id="1296096.A0A1B9HT23"/>
<proteinExistence type="predicted"/>
<dbReference type="AlphaFoldDB" id="A0A1B9HT23"/>
<name>A0A1B9HT23_9TREE</name>
<dbReference type="SUPFAM" id="SSF56112">
    <property type="entry name" value="Protein kinase-like (PK-like)"/>
    <property type="match status" value="1"/>
</dbReference>
<dbReference type="PANTHER" id="PTHR21310">
    <property type="entry name" value="AMINOGLYCOSIDE PHOSPHOTRANSFERASE-RELATED-RELATED"/>
    <property type="match status" value="1"/>
</dbReference>
<dbReference type="OrthoDB" id="2564497at2759"/>
<evidence type="ECO:0000256" key="1">
    <source>
        <dbReference type="SAM" id="MobiDB-lite"/>
    </source>
</evidence>
<evidence type="ECO:0000313" key="4">
    <source>
        <dbReference type="EMBL" id="WWC68362.1"/>
    </source>
</evidence>
<dbReference type="EMBL" id="KI894017">
    <property type="protein sequence ID" value="OCF46423.1"/>
    <property type="molecule type" value="Genomic_DNA"/>
</dbReference>
<dbReference type="GeneID" id="30176026"/>
<dbReference type="InterPro" id="IPR035896">
    <property type="entry name" value="AN1-like_Znf"/>
</dbReference>
<dbReference type="SUPFAM" id="SSF118310">
    <property type="entry name" value="AN1-like Zinc finger"/>
    <property type="match status" value="1"/>
</dbReference>
<evidence type="ECO:0000313" key="5">
    <source>
        <dbReference type="Proteomes" id="UP000094020"/>
    </source>
</evidence>
<protein>
    <recommendedName>
        <fullName evidence="2">Aminoglycoside phosphotransferase domain-containing protein</fullName>
    </recommendedName>
</protein>
<reference evidence="3" key="3">
    <citation type="submission" date="2016-07" db="EMBL/GenBank/DDBJ databases">
        <title>Evolution of pathogenesis and genome organization in the Tremellales.</title>
        <authorList>
            <person name="Cuomo C."/>
            <person name="Litvintseva A."/>
            <person name="Heitman J."/>
            <person name="Chen Y."/>
            <person name="Sun S."/>
            <person name="Springer D."/>
            <person name="Dromer F."/>
            <person name="Young S."/>
            <person name="Zeng Q."/>
            <person name="Chapman S."/>
            <person name="Gujja S."/>
            <person name="Saif S."/>
            <person name="Birren B."/>
        </authorList>
    </citation>
    <scope>NUCLEOTIDE SEQUENCE</scope>
    <source>
        <strain evidence="3">CBS 10737</strain>
    </source>
</reference>
<feature type="region of interest" description="Disordered" evidence="1">
    <location>
        <begin position="491"/>
        <end position="514"/>
    </location>
</feature>
<dbReference type="KEGG" id="kpin:30176026"/>
<organism evidence="3">
    <name type="scientific">Kwoniella pini CBS 10737</name>
    <dbReference type="NCBI Taxonomy" id="1296096"/>
    <lineage>
        <taxon>Eukaryota</taxon>
        <taxon>Fungi</taxon>
        <taxon>Dikarya</taxon>
        <taxon>Basidiomycota</taxon>
        <taxon>Agaricomycotina</taxon>
        <taxon>Tremellomycetes</taxon>
        <taxon>Tremellales</taxon>
        <taxon>Cryptococcaceae</taxon>
        <taxon>Kwoniella</taxon>
    </lineage>
</organism>
<gene>
    <name evidence="3" type="ORF">I206_07657</name>
    <name evidence="4" type="ORF">I206_102287</name>
</gene>
<reference evidence="3" key="1">
    <citation type="submission" date="2013-07" db="EMBL/GenBank/DDBJ databases">
        <title>The Genome Sequence of Cryptococcus pinus CBS10737.</title>
        <authorList>
            <consortium name="The Broad Institute Genome Sequencing Platform"/>
            <person name="Cuomo C."/>
            <person name="Litvintseva A."/>
            <person name="Chen Y."/>
            <person name="Heitman J."/>
            <person name="Sun S."/>
            <person name="Springer D."/>
            <person name="Dromer F."/>
            <person name="Young S.K."/>
            <person name="Zeng Q."/>
            <person name="Gargeya S."/>
            <person name="Fitzgerald M."/>
            <person name="Abouelleil A."/>
            <person name="Alvarado L."/>
            <person name="Berlin A.M."/>
            <person name="Chapman S.B."/>
            <person name="Dewar J."/>
            <person name="Goldberg J."/>
            <person name="Griggs A."/>
            <person name="Gujja S."/>
            <person name="Hansen M."/>
            <person name="Howarth C."/>
            <person name="Imamovic A."/>
            <person name="Larimer J."/>
            <person name="McCowan C."/>
            <person name="Murphy C."/>
            <person name="Pearson M."/>
            <person name="Priest M."/>
            <person name="Roberts A."/>
            <person name="Saif S."/>
            <person name="Shea T."/>
            <person name="Sykes S."/>
            <person name="Wortman J."/>
            <person name="Nusbaum C."/>
            <person name="Birren B."/>
        </authorList>
    </citation>
    <scope>NUCLEOTIDE SEQUENCE [LARGE SCALE GENOMIC DNA]</scope>
    <source>
        <strain evidence="3">CBS 10737</strain>
    </source>
</reference>
<dbReference type="Proteomes" id="UP000094020">
    <property type="component" value="Chromosome 3"/>
</dbReference>
<feature type="domain" description="Aminoglycoside phosphotransferase" evidence="2">
    <location>
        <begin position="122"/>
        <end position="361"/>
    </location>
</feature>
<dbReference type="Pfam" id="PF01636">
    <property type="entry name" value="APH"/>
    <property type="match status" value="1"/>
</dbReference>
<dbReference type="InterPro" id="IPR002575">
    <property type="entry name" value="Aminoglycoside_PTrfase"/>
</dbReference>
<dbReference type="RefSeq" id="XP_019007642.1">
    <property type="nucleotide sequence ID" value="XM_019159348.1"/>
</dbReference>
<dbReference type="InterPro" id="IPR051678">
    <property type="entry name" value="AGP_Transferase"/>
</dbReference>
<evidence type="ECO:0000259" key="2">
    <source>
        <dbReference type="Pfam" id="PF01636"/>
    </source>
</evidence>